<accession>A0A1F6V331</accession>
<proteinExistence type="predicted"/>
<protein>
    <recommendedName>
        <fullName evidence="3">HicB-like antitoxin of toxin-antitoxin system domain-containing protein</fullName>
    </recommendedName>
</protein>
<evidence type="ECO:0008006" key="3">
    <source>
        <dbReference type="Google" id="ProtNLM"/>
    </source>
</evidence>
<name>A0A1F6V331_9BACT</name>
<sequence>MKIQRPFNTKKEGMVEILVYKEKNVFVGVCLTFDIVEEGSDPLVVLRSIKEAVQLHLDTVIKNNMSDDLLNRYAPLPYWKKYFEATKKMQVASLKKSTNFAIVSPYQRSVIPEFA</sequence>
<dbReference type="Proteomes" id="UP000178985">
    <property type="component" value="Unassembled WGS sequence"/>
</dbReference>
<evidence type="ECO:0000313" key="1">
    <source>
        <dbReference type="EMBL" id="OGI64035.1"/>
    </source>
</evidence>
<organism evidence="1 2">
    <name type="scientific">Candidatus Nomurabacteria bacterium RIFCSPHIGHO2_01_FULL_40_20</name>
    <dbReference type="NCBI Taxonomy" id="1801738"/>
    <lineage>
        <taxon>Bacteria</taxon>
        <taxon>Candidatus Nomuraibacteriota</taxon>
    </lineage>
</organism>
<comment type="caution">
    <text evidence="1">The sequence shown here is derived from an EMBL/GenBank/DDBJ whole genome shotgun (WGS) entry which is preliminary data.</text>
</comment>
<dbReference type="EMBL" id="MFTO01000008">
    <property type="protein sequence ID" value="OGI64035.1"/>
    <property type="molecule type" value="Genomic_DNA"/>
</dbReference>
<gene>
    <name evidence="1" type="ORF">A2733_02440</name>
</gene>
<evidence type="ECO:0000313" key="2">
    <source>
        <dbReference type="Proteomes" id="UP000178985"/>
    </source>
</evidence>
<reference evidence="1 2" key="1">
    <citation type="journal article" date="2016" name="Nat. Commun.">
        <title>Thousands of microbial genomes shed light on interconnected biogeochemical processes in an aquifer system.</title>
        <authorList>
            <person name="Anantharaman K."/>
            <person name="Brown C.T."/>
            <person name="Hug L.A."/>
            <person name="Sharon I."/>
            <person name="Castelle C.J."/>
            <person name="Probst A.J."/>
            <person name="Thomas B.C."/>
            <person name="Singh A."/>
            <person name="Wilkins M.J."/>
            <person name="Karaoz U."/>
            <person name="Brodie E.L."/>
            <person name="Williams K.H."/>
            <person name="Hubbard S.S."/>
            <person name="Banfield J.F."/>
        </authorList>
    </citation>
    <scope>NUCLEOTIDE SEQUENCE [LARGE SCALE GENOMIC DNA]</scope>
</reference>
<dbReference type="AlphaFoldDB" id="A0A1F6V331"/>